<dbReference type="InterPro" id="IPR025857">
    <property type="entry name" value="MacB_PCD"/>
</dbReference>
<protein>
    <submittedName>
        <fullName evidence="9">FtsX-like permease family protein</fullName>
    </submittedName>
</protein>
<evidence type="ECO:0000256" key="4">
    <source>
        <dbReference type="ARBA" id="ARBA00022989"/>
    </source>
</evidence>
<feature type="transmembrane region" description="Helical" evidence="6">
    <location>
        <begin position="670"/>
        <end position="694"/>
    </location>
</feature>
<keyword evidence="3 6" id="KW-0812">Transmembrane</keyword>
<sequence>MIKNYLKIAIRNLWKYKAFSLLNILGLSVGIASSVLILLWVFNERSYDNFHQNASKIYRITSGLSEDFKAAVVPPPLAPKIAERSPSIKRYTRISHQINQTFENKGIRFEEKGGYYVDTTFLNMFSFSLIAGNRHTAFQDANSILITESMAKKYFGKTNVVGQTLKQDNRKLVTISAVLADLPNNTHFQFDYLLPMTAISPDNWMYETKEDWRNFVNYGYIELDENYISSSSNRQKLEQEIAGIYREHVSGSLLKTTFHLQALPDIHLYSGNFQVDFAGRGNHLYVNTLFLVAIFILVVACINFMNLTTARSARRAKEVGLRKVVGAKRLQLVFQFFGESMLITYISLILGMTLVWLISPVFSLLIGKTLETHIFDSNIIITLLSISLFTGILSGCYPALYLSGFKPINVLKGVLTTSNHGHLIFRNALVVIQFVVSIFLLVGTIVIYKQLNFIKNRNIGFDKSNLIYVEMNGEIWGKQAAYKDALAQNSLTSNFTVIDMIPSNLKSGTVDFQYEGKDPNSDLIVPMMDVSESFIDVFDIKMVAGRPFSKEYQDSSNYIINERLADIMGISPHDAIGMPFTLWGVKGEIIGVVKDFNFKPASQIIEPLMLRFNDWGGMFVVKAQPHQLQATIRLLEEINTSFNPNFPFSYGFVDQELDKLYESEHRLGNLFNIFAGLGIFISCLGLYGLSSFLAEQRFKEIGIRKVLGSSVAGIVYLLTKSFLGLLILAIVIAIPVSWYGASTWLSGFAYRIEINWIIFGTAAFLTFVVALLTVSYESIKAARANPVDSLRDE</sequence>
<keyword evidence="2" id="KW-1003">Cell membrane</keyword>
<dbReference type="Pfam" id="PF12704">
    <property type="entry name" value="MacB_PCD"/>
    <property type="match status" value="2"/>
</dbReference>
<dbReference type="OrthoDB" id="1451596at2"/>
<dbReference type="PANTHER" id="PTHR30572:SF18">
    <property type="entry name" value="ABC-TYPE MACROLIDE FAMILY EXPORT SYSTEM PERMEASE COMPONENT 2"/>
    <property type="match status" value="1"/>
</dbReference>
<feature type="domain" description="ABC3 transporter permease C-terminal" evidence="7">
    <location>
        <begin position="672"/>
        <end position="786"/>
    </location>
</feature>
<dbReference type="InterPro" id="IPR050250">
    <property type="entry name" value="Macrolide_Exporter_MacB"/>
</dbReference>
<feature type="transmembrane region" description="Helical" evidence="6">
    <location>
        <begin position="754"/>
        <end position="774"/>
    </location>
</feature>
<evidence type="ECO:0000256" key="3">
    <source>
        <dbReference type="ARBA" id="ARBA00022692"/>
    </source>
</evidence>
<feature type="transmembrane region" description="Helical" evidence="6">
    <location>
        <begin position="21"/>
        <end position="42"/>
    </location>
</feature>
<evidence type="ECO:0000256" key="6">
    <source>
        <dbReference type="SAM" id="Phobius"/>
    </source>
</evidence>
<evidence type="ECO:0000256" key="2">
    <source>
        <dbReference type="ARBA" id="ARBA00022475"/>
    </source>
</evidence>
<dbReference type="InterPro" id="IPR003838">
    <property type="entry name" value="ABC3_permease_C"/>
</dbReference>
<reference evidence="9 10" key="1">
    <citation type="submission" date="2019-04" db="EMBL/GenBank/DDBJ databases">
        <title>Sphingobacterium olei sp. nov., isolated from oil-contaminated soil.</title>
        <authorList>
            <person name="Liu B."/>
        </authorList>
    </citation>
    <scope>NUCLEOTIDE SEQUENCE [LARGE SCALE GENOMIC DNA]</scope>
    <source>
        <strain evidence="9 10">HAL-9</strain>
    </source>
</reference>
<comment type="caution">
    <text evidence="9">The sequence shown here is derived from an EMBL/GenBank/DDBJ whole genome shotgun (WGS) entry which is preliminary data.</text>
</comment>
<dbReference type="AlphaFoldDB" id="A0A4U0P1Y0"/>
<dbReference type="Pfam" id="PF02687">
    <property type="entry name" value="FtsX"/>
    <property type="match status" value="2"/>
</dbReference>
<feature type="domain" description="MacB-like periplasmic core" evidence="8">
    <location>
        <begin position="20"/>
        <end position="205"/>
    </location>
</feature>
<dbReference type="PANTHER" id="PTHR30572">
    <property type="entry name" value="MEMBRANE COMPONENT OF TRANSPORTER-RELATED"/>
    <property type="match status" value="1"/>
</dbReference>
<evidence type="ECO:0000259" key="8">
    <source>
        <dbReference type="Pfam" id="PF12704"/>
    </source>
</evidence>
<proteinExistence type="predicted"/>
<feature type="transmembrane region" description="Helical" evidence="6">
    <location>
        <begin position="379"/>
        <end position="402"/>
    </location>
</feature>
<feature type="domain" description="MacB-like periplasmic core" evidence="8">
    <location>
        <begin position="435"/>
        <end position="625"/>
    </location>
</feature>
<feature type="transmembrane region" description="Helical" evidence="6">
    <location>
        <begin position="284"/>
        <end position="305"/>
    </location>
</feature>
<evidence type="ECO:0000313" key="10">
    <source>
        <dbReference type="Proteomes" id="UP000306808"/>
    </source>
</evidence>
<dbReference type="GO" id="GO:0022857">
    <property type="term" value="F:transmembrane transporter activity"/>
    <property type="evidence" value="ECO:0007669"/>
    <property type="project" value="TreeGrafter"/>
</dbReference>
<accession>A0A4U0P1Y0</accession>
<comment type="subcellular location">
    <subcellularLocation>
        <location evidence="1">Cell membrane</location>
        <topology evidence="1">Multi-pass membrane protein</topology>
    </subcellularLocation>
</comment>
<keyword evidence="5 6" id="KW-0472">Membrane</keyword>
<evidence type="ECO:0000256" key="5">
    <source>
        <dbReference type="ARBA" id="ARBA00023136"/>
    </source>
</evidence>
<keyword evidence="10" id="KW-1185">Reference proteome</keyword>
<dbReference type="GO" id="GO:0005886">
    <property type="term" value="C:plasma membrane"/>
    <property type="evidence" value="ECO:0007669"/>
    <property type="project" value="UniProtKB-SubCell"/>
</dbReference>
<feature type="transmembrane region" description="Helical" evidence="6">
    <location>
        <begin position="332"/>
        <end position="359"/>
    </location>
</feature>
<evidence type="ECO:0000313" key="9">
    <source>
        <dbReference type="EMBL" id="TJZ61291.1"/>
    </source>
</evidence>
<organism evidence="9 10">
    <name type="scientific">Sphingobacterium olei</name>
    <dbReference type="NCBI Taxonomy" id="2571155"/>
    <lineage>
        <taxon>Bacteria</taxon>
        <taxon>Pseudomonadati</taxon>
        <taxon>Bacteroidota</taxon>
        <taxon>Sphingobacteriia</taxon>
        <taxon>Sphingobacteriales</taxon>
        <taxon>Sphingobacteriaceae</taxon>
        <taxon>Sphingobacterium</taxon>
    </lineage>
</organism>
<feature type="transmembrane region" description="Helical" evidence="6">
    <location>
        <begin position="423"/>
        <end position="448"/>
    </location>
</feature>
<dbReference type="EMBL" id="SUME01000003">
    <property type="protein sequence ID" value="TJZ61291.1"/>
    <property type="molecule type" value="Genomic_DNA"/>
</dbReference>
<dbReference type="Proteomes" id="UP000306808">
    <property type="component" value="Unassembled WGS sequence"/>
</dbReference>
<evidence type="ECO:0000259" key="7">
    <source>
        <dbReference type="Pfam" id="PF02687"/>
    </source>
</evidence>
<feature type="domain" description="ABC3 transporter permease C-terminal" evidence="7">
    <location>
        <begin position="291"/>
        <end position="403"/>
    </location>
</feature>
<keyword evidence="4 6" id="KW-1133">Transmembrane helix</keyword>
<feature type="transmembrane region" description="Helical" evidence="6">
    <location>
        <begin position="706"/>
        <end position="734"/>
    </location>
</feature>
<dbReference type="RefSeq" id="WP_136900946.1">
    <property type="nucleotide sequence ID" value="NZ_SUME01000003.1"/>
</dbReference>
<gene>
    <name evidence="9" type="ORF">FAZ15_08820</name>
</gene>
<name>A0A4U0P1Y0_9SPHI</name>
<evidence type="ECO:0000256" key="1">
    <source>
        <dbReference type="ARBA" id="ARBA00004651"/>
    </source>
</evidence>